<keyword evidence="5" id="KW-0804">Transcription</keyword>
<name>A0AAV9GL41_9PEZI</name>
<keyword evidence="2" id="KW-0862">Zinc</keyword>
<evidence type="ECO:0000256" key="4">
    <source>
        <dbReference type="ARBA" id="ARBA00023125"/>
    </source>
</evidence>
<evidence type="ECO:0000259" key="8">
    <source>
        <dbReference type="PROSITE" id="PS00463"/>
    </source>
</evidence>
<evidence type="ECO:0000256" key="7">
    <source>
        <dbReference type="SAM" id="MobiDB-lite"/>
    </source>
</evidence>
<dbReference type="EMBL" id="MU865940">
    <property type="protein sequence ID" value="KAK4448862.1"/>
    <property type="molecule type" value="Genomic_DNA"/>
</dbReference>
<dbReference type="SUPFAM" id="SSF57701">
    <property type="entry name" value="Zn2/Cys6 DNA-binding domain"/>
    <property type="match status" value="1"/>
</dbReference>
<sequence>MPLDQKPPRRTTACDRCHSMKEKCVYDSNLTCTRCAKAARPCTNSRRKRPTGRRRKTDSTPMLPQPGQEFVWRTSTPDLQPTPLSQQLIPTNHILARRSSAEITLLHAIFDKNRPSTSTTRNNFMNCFILGPSFADAEVRGLATTLSVFPEAADALLSGMLACSGRFFALVGKKGEDAELYRYSAKAVRELRERGEMTAKRGAMELLLAMVLALGIITFDLLDEGRHAHEICRFALGLVGTADIGGEIGSELQKQMLPLVHMDTLNCLVRREVPLYRLRLVKGVDRYIGSCGGLFSLLYDVCCVSWKLGGNGTRRHEGHEELERLEEAVREWTPESLEVESLTAREIEVISTQASVHKGAVLLFLHRLRFPFGTEDDAAIHMAAPILDDVASLYSVRKGEQQSMQYDYRVALPFFIAATELQDPVQRAQALDLLDCIMWKRIYHKAARRLEGALFHVWDARDNGWTGHWVDLADEGPPFILF</sequence>
<evidence type="ECO:0000313" key="9">
    <source>
        <dbReference type="EMBL" id="KAK4448862.1"/>
    </source>
</evidence>
<reference evidence="9" key="1">
    <citation type="journal article" date="2023" name="Mol. Phylogenet. Evol.">
        <title>Genome-scale phylogeny and comparative genomics of the fungal order Sordariales.</title>
        <authorList>
            <person name="Hensen N."/>
            <person name="Bonometti L."/>
            <person name="Westerberg I."/>
            <person name="Brannstrom I.O."/>
            <person name="Guillou S."/>
            <person name="Cros-Aarteil S."/>
            <person name="Calhoun S."/>
            <person name="Haridas S."/>
            <person name="Kuo A."/>
            <person name="Mondo S."/>
            <person name="Pangilinan J."/>
            <person name="Riley R."/>
            <person name="LaButti K."/>
            <person name="Andreopoulos B."/>
            <person name="Lipzen A."/>
            <person name="Chen C."/>
            <person name="Yan M."/>
            <person name="Daum C."/>
            <person name="Ng V."/>
            <person name="Clum A."/>
            <person name="Steindorff A."/>
            <person name="Ohm R.A."/>
            <person name="Martin F."/>
            <person name="Silar P."/>
            <person name="Natvig D.O."/>
            <person name="Lalanne C."/>
            <person name="Gautier V."/>
            <person name="Ament-Velasquez S.L."/>
            <person name="Kruys A."/>
            <person name="Hutchinson M.I."/>
            <person name="Powell A.J."/>
            <person name="Barry K."/>
            <person name="Miller A.N."/>
            <person name="Grigoriev I.V."/>
            <person name="Debuchy R."/>
            <person name="Gladieux P."/>
            <person name="Hiltunen Thoren M."/>
            <person name="Johannesson H."/>
        </authorList>
    </citation>
    <scope>NUCLEOTIDE SEQUENCE</scope>
    <source>
        <strain evidence="9">PSN243</strain>
    </source>
</reference>
<dbReference type="InterPro" id="IPR021858">
    <property type="entry name" value="Fun_TF"/>
</dbReference>
<evidence type="ECO:0000256" key="6">
    <source>
        <dbReference type="ARBA" id="ARBA00023242"/>
    </source>
</evidence>
<evidence type="ECO:0000256" key="1">
    <source>
        <dbReference type="ARBA" id="ARBA00004123"/>
    </source>
</evidence>
<protein>
    <recommendedName>
        <fullName evidence="8">Zn(2)-C6 fungal-type domain-containing protein</fullName>
    </recommendedName>
</protein>
<dbReference type="SMART" id="SM00066">
    <property type="entry name" value="GAL4"/>
    <property type="match status" value="1"/>
</dbReference>
<feature type="region of interest" description="Disordered" evidence="7">
    <location>
        <begin position="43"/>
        <end position="69"/>
    </location>
</feature>
<dbReference type="CDD" id="cd00067">
    <property type="entry name" value="GAL4"/>
    <property type="match status" value="1"/>
</dbReference>
<evidence type="ECO:0000313" key="10">
    <source>
        <dbReference type="Proteomes" id="UP001321760"/>
    </source>
</evidence>
<gene>
    <name evidence="9" type="ORF">QBC34DRAFT_100438</name>
</gene>
<proteinExistence type="predicted"/>
<dbReference type="GO" id="GO:0045944">
    <property type="term" value="P:positive regulation of transcription by RNA polymerase II"/>
    <property type="evidence" value="ECO:0007669"/>
    <property type="project" value="TreeGrafter"/>
</dbReference>
<dbReference type="GO" id="GO:0000976">
    <property type="term" value="F:transcription cis-regulatory region binding"/>
    <property type="evidence" value="ECO:0007669"/>
    <property type="project" value="TreeGrafter"/>
</dbReference>
<dbReference type="PANTHER" id="PTHR37534">
    <property type="entry name" value="TRANSCRIPTIONAL ACTIVATOR PROTEIN UGA3"/>
    <property type="match status" value="1"/>
</dbReference>
<keyword evidence="3" id="KW-0805">Transcription regulation</keyword>
<dbReference type="GO" id="GO:0005634">
    <property type="term" value="C:nucleus"/>
    <property type="evidence" value="ECO:0007669"/>
    <property type="project" value="UniProtKB-SubCell"/>
</dbReference>
<comment type="subcellular location">
    <subcellularLocation>
        <location evidence="1">Nucleus</location>
    </subcellularLocation>
</comment>
<comment type="caution">
    <text evidence="9">The sequence shown here is derived from an EMBL/GenBank/DDBJ whole genome shotgun (WGS) entry which is preliminary data.</text>
</comment>
<organism evidence="9 10">
    <name type="scientific">Podospora aff. communis PSN243</name>
    <dbReference type="NCBI Taxonomy" id="3040156"/>
    <lineage>
        <taxon>Eukaryota</taxon>
        <taxon>Fungi</taxon>
        <taxon>Dikarya</taxon>
        <taxon>Ascomycota</taxon>
        <taxon>Pezizomycotina</taxon>
        <taxon>Sordariomycetes</taxon>
        <taxon>Sordariomycetidae</taxon>
        <taxon>Sordariales</taxon>
        <taxon>Podosporaceae</taxon>
        <taxon>Podospora</taxon>
    </lineage>
</organism>
<keyword evidence="4" id="KW-0238">DNA-binding</keyword>
<evidence type="ECO:0000256" key="5">
    <source>
        <dbReference type="ARBA" id="ARBA00023163"/>
    </source>
</evidence>
<keyword evidence="6" id="KW-0539">Nucleus</keyword>
<reference evidence="9" key="2">
    <citation type="submission" date="2023-05" db="EMBL/GenBank/DDBJ databases">
        <authorList>
            <consortium name="Lawrence Berkeley National Laboratory"/>
            <person name="Steindorff A."/>
            <person name="Hensen N."/>
            <person name="Bonometti L."/>
            <person name="Westerberg I."/>
            <person name="Brannstrom I.O."/>
            <person name="Guillou S."/>
            <person name="Cros-Aarteil S."/>
            <person name="Calhoun S."/>
            <person name="Haridas S."/>
            <person name="Kuo A."/>
            <person name="Mondo S."/>
            <person name="Pangilinan J."/>
            <person name="Riley R."/>
            <person name="Labutti K."/>
            <person name="Andreopoulos B."/>
            <person name="Lipzen A."/>
            <person name="Chen C."/>
            <person name="Yanf M."/>
            <person name="Daum C."/>
            <person name="Ng V."/>
            <person name="Clum A."/>
            <person name="Ohm R."/>
            <person name="Martin F."/>
            <person name="Silar P."/>
            <person name="Natvig D."/>
            <person name="Lalanne C."/>
            <person name="Gautier V."/>
            <person name="Ament-Velasquez S.L."/>
            <person name="Kruys A."/>
            <person name="Hutchinson M.I."/>
            <person name="Powell A.J."/>
            <person name="Barry K."/>
            <person name="Miller A.N."/>
            <person name="Grigoriev I.V."/>
            <person name="Debuchy R."/>
            <person name="Gladieux P."/>
            <person name="Thoren M.H."/>
            <person name="Johannesson H."/>
        </authorList>
    </citation>
    <scope>NUCLEOTIDE SEQUENCE</scope>
    <source>
        <strain evidence="9">PSN243</strain>
    </source>
</reference>
<dbReference type="AlphaFoldDB" id="A0AAV9GL41"/>
<evidence type="ECO:0000256" key="2">
    <source>
        <dbReference type="ARBA" id="ARBA00022833"/>
    </source>
</evidence>
<dbReference type="InterPro" id="IPR001138">
    <property type="entry name" value="Zn2Cys6_DnaBD"/>
</dbReference>
<feature type="domain" description="Zn(2)-C6 fungal-type" evidence="8">
    <location>
        <begin position="13"/>
        <end position="42"/>
    </location>
</feature>
<evidence type="ECO:0000256" key="3">
    <source>
        <dbReference type="ARBA" id="ARBA00023015"/>
    </source>
</evidence>
<dbReference type="GO" id="GO:0000981">
    <property type="term" value="F:DNA-binding transcription factor activity, RNA polymerase II-specific"/>
    <property type="evidence" value="ECO:0007669"/>
    <property type="project" value="InterPro"/>
</dbReference>
<dbReference type="PROSITE" id="PS00463">
    <property type="entry name" value="ZN2_CY6_FUNGAL_1"/>
    <property type="match status" value="1"/>
</dbReference>
<keyword evidence="10" id="KW-1185">Reference proteome</keyword>
<dbReference type="Pfam" id="PF11951">
    <property type="entry name" value="Fungal_trans_2"/>
    <property type="match status" value="1"/>
</dbReference>
<dbReference type="InterPro" id="IPR036864">
    <property type="entry name" value="Zn2-C6_fun-type_DNA-bd_sf"/>
</dbReference>
<dbReference type="GO" id="GO:0008270">
    <property type="term" value="F:zinc ion binding"/>
    <property type="evidence" value="ECO:0007669"/>
    <property type="project" value="InterPro"/>
</dbReference>
<dbReference type="PANTHER" id="PTHR37534:SF7">
    <property type="entry name" value="TRANSCRIPTIONAL ACTIVATOR PROTEIN UGA3"/>
    <property type="match status" value="1"/>
</dbReference>
<accession>A0AAV9GL41</accession>
<dbReference type="Proteomes" id="UP001321760">
    <property type="component" value="Unassembled WGS sequence"/>
</dbReference>
<feature type="compositionally biased region" description="Basic residues" evidence="7">
    <location>
        <begin position="45"/>
        <end position="56"/>
    </location>
</feature>